<organism evidence="1 2">
    <name type="scientific">Candidatus Zambryskibacteria bacterium RIFOXYC1_FULL_39_10</name>
    <dbReference type="NCBI Taxonomy" id="1802779"/>
    <lineage>
        <taxon>Bacteria</taxon>
        <taxon>Candidatus Zambryskiibacteriota</taxon>
    </lineage>
</organism>
<protein>
    <submittedName>
        <fullName evidence="1">Uncharacterized protein</fullName>
    </submittedName>
</protein>
<accession>A0A1G2UZC2</accession>
<dbReference type="EMBL" id="MHWW01000015">
    <property type="protein sequence ID" value="OHB14712.1"/>
    <property type="molecule type" value="Genomic_DNA"/>
</dbReference>
<reference evidence="1 2" key="1">
    <citation type="journal article" date="2016" name="Nat. Commun.">
        <title>Thousands of microbial genomes shed light on interconnected biogeochemical processes in an aquifer system.</title>
        <authorList>
            <person name="Anantharaman K."/>
            <person name="Brown C.T."/>
            <person name="Hug L.A."/>
            <person name="Sharon I."/>
            <person name="Castelle C.J."/>
            <person name="Probst A.J."/>
            <person name="Thomas B.C."/>
            <person name="Singh A."/>
            <person name="Wilkins M.J."/>
            <person name="Karaoz U."/>
            <person name="Brodie E.L."/>
            <person name="Williams K.H."/>
            <person name="Hubbard S.S."/>
            <person name="Banfield J.F."/>
        </authorList>
    </citation>
    <scope>NUCLEOTIDE SEQUENCE [LARGE SCALE GENOMIC DNA]</scope>
</reference>
<name>A0A1G2UZC2_9BACT</name>
<dbReference type="Proteomes" id="UP000177697">
    <property type="component" value="Unassembled WGS sequence"/>
</dbReference>
<evidence type="ECO:0000313" key="1">
    <source>
        <dbReference type="EMBL" id="OHB14712.1"/>
    </source>
</evidence>
<gene>
    <name evidence="1" type="ORF">A2431_01265</name>
</gene>
<dbReference type="AlphaFoldDB" id="A0A1G2UZC2"/>
<comment type="caution">
    <text evidence="1">The sequence shown here is derived from an EMBL/GenBank/DDBJ whole genome shotgun (WGS) entry which is preliminary data.</text>
</comment>
<evidence type="ECO:0000313" key="2">
    <source>
        <dbReference type="Proteomes" id="UP000177697"/>
    </source>
</evidence>
<sequence>MSNSSLQYRYFYDVQEARRRGIDEGVLSCAAGPWNYDMSQAPKDGRDLFILIEYKKGQDIWTDVADWHLDEWRGEGQSYHPDEVIAFAELRLPEAKP</sequence>
<proteinExistence type="predicted"/>